<evidence type="ECO:0000256" key="1">
    <source>
        <dbReference type="ARBA" id="ARBA00022714"/>
    </source>
</evidence>
<dbReference type="Gene3D" id="2.102.10.10">
    <property type="entry name" value="Rieske [2Fe-2S] iron-sulphur domain"/>
    <property type="match status" value="1"/>
</dbReference>
<dbReference type="Pfam" id="PF01266">
    <property type="entry name" value="DAO"/>
    <property type="match status" value="1"/>
</dbReference>
<evidence type="ECO:0000256" key="4">
    <source>
        <dbReference type="ARBA" id="ARBA00023014"/>
    </source>
</evidence>
<name>A0ABQ0HRF1_GORRU</name>
<feature type="domain" description="Rieske" evidence="6">
    <location>
        <begin position="433"/>
        <end position="519"/>
    </location>
</feature>
<proteinExistence type="predicted"/>
<dbReference type="SUPFAM" id="SSF51905">
    <property type="entry name" value="FAD/NAD(P)-binding domain"/>
    <property type="match status" value="1"/>
</dbReference>
<dbReference type="Gene3D" id="3.30.9.10">
    <property type="entry name" value="D-Amino Acid Oxidase, subunit A, domain 2"/>
    <property type="match status" value="1"/>
</dbReference>
<dbReference type="InterPro" id="IPR036188">
    <property type="entry name" value="FAD/NAD-bd_sf"/>
</dbReference>
<gene>
    <name evidence="7" type="ORF">GORBP_046_00470</name>
</gene>
<evidence type="ECO:0000256" key="3">
    <source>
        <dbReference type="ARBA" id="ARBA00023004"/>
    </source>
</evidence>
<dbReference type="PROSITE" id="PS51296">
    <property type="entry name" value="RIESKE"/>
    <property type="match status" value="1"/>
</dbReference>
<dbReference type="SUPFAM" id="SSF50022">
    <property type="entry name" value="ISP domain"/>
    <property type="match status" value="1"/>
</dbReference>
<keyword evidence="1" id="KW-0001">2Fe-2S</keyword>
<dbReference type="InterPro" id="IPR017941">
    <property type="entry name" value="Rieske_2Fe-2S"/>
</dbReference>
<evidence type="ECO:0000259" key="6">
    <source>
        <dbReference type="PROSITE" id="PS51296"/>
    </source>
</evidence>
<evidence type="ECO:0000256" key="2">
    <source>
        <dbReference type="ARBA" id="ARBA00022723"/>
    </source>
</evidence>
<keyword evidence="3" id="KW-0408">Iron</keyword>
<protein>
    <submittedName>
        <fullName evidence="7">Oxidoreductase</fullName>
    </submittedName>
</protein>
<keyword evidence="2" id="KW-0479">Metal-binding</keyword>
<feature type="region of interest" description="Disordered" evidence="5">
    <location>
        <begin position="1"/>
        <end position="26"/>
    </location>
</feature>
<evidence type="ECO:0000313" key="7">
    <source>
        <dbReference type="EMBL" id="GAB84815.1"/>
    </source>
</evidence>
<dbReference type="EMBL" id="BAHB01000046">
    <property type="protein sequence ID" value="GAB84815.1"/>
    <property type="molecule type" value="Genomic_DNA"/>
</dbReference>
<accession>A0ABQ0HRF1</accession>
<evidence type="ECO:0000256" key="5">
    <source>
        <dbReference type="SAM" id="MobiDB-lite"/>
    </source>
</evidence>
<keyword evidence="8" id="KW-1185">Reference proteome</keyword>
<evidence type="ECO:0000313" key="8">
    <source>
        <dbReference type="Proteomes" id="UP000010744"/>
    </source>
</evidence>
<keyword evidence="4" id="KW-0411">Iron-sulfur</keyword>
<dbReference type="PANTHER" id="PTHR13847:SF274">
    <property type="entry name" value="RIESKE 2FE-2S IRON-SULFUR PROTEIN YHFW-RELATED"/>
    <property type="match status" value="1"/>
</dbReference>
<dbReference type="InterPro" id="IPR006076">
    <property type="entry name" value="FAD-dep_OxRdtase"/>
</dbReference>
<reference evidence="7 8" key="1">
    <citation type="submission" date="2012-08" db="EMBL/GenBank/DDBJ databases">
        <title>Whole genome shotgun sequence of Gordonia rubripertincta NBRC 101908.</title>
        <authorList>
            <person name="Takarada H."/>
            <person name="Hosoyama A."/>
            <person name="Tsuchikane K."/>
            <person name="Katsumata H."/>
            <person name="Baba S."/>
            <person name="Ohji S."/>
            <person name="Yamazaki S."/>
            <person name="Fujita N."/>
        </authorList>
    </citation>
    <scope>NUCLEOTIDE SEQUENCE [LARGE SCALE GENOMIC DNA]</scope>
    <source>
        <strain evidence="7 8">NBRC 101908</strain>
    </source>
</reference>
<comment type="caution">
    <text evidence="7">The sequence shown here is derived from an EMBL/GenBank/DDBJ whole genome shotgun (WGS) entry which is preliminary data.</text>
</comment>
<dbReference type="Gene3D" id="3.50.50.60">
    <property type="entry name" value="FAD/NAD(P)-binding domain"/>
    <property type="match status" value="1"/>
</dbReference>
<dbReference type="InterPro" id="IPR036922">
    <property type="entry name" value="Rieske_2Fe-2S_sf"/>
</dbReference>
<dbReference type="Pfam" id="PF00355">
    <property type="entry name" value="Rieske"/>
    <property type="match status" value="1"/>
</dbReference>
<organism evidence="7 8">
    <name type="scientific">Gordonia rubripertincta NBRC 101908</name>
    <dbReference type="NCBI Taxonomy" id="1077975"/>
    <lineage>
        <taxon>Bacteria</taxon>
        <taxon>Bacillati</taxon>
        <taxon>Actinomycetota</taxon>
        <taxon>Actinomycetes</taxon>
        <taxon>Mycobacteriales</taxon>
        <taxon>Gordoniaceae</taxon>
        <taxon>Gordonia</taxon>
    </lineage>
</organism>
<feature type="compositionally biased region" description="Polar residues" evidence="5">
    <location>
        <begin position="1"/>
        <end position="10"/>
    </location>
</feature>
<sequence length="519" mass="55567">MSAETPTSMKTLWFDPANDSDHAGLPDVRPETTPFGTVDTYDQIVVGGGITGLTTGLLLARAGQKVAVLEARHIGAAATGHTTGKLSLLQGTRLSSISSRHGKSAVRDYVDANREGQAWLRHYLTHRGLHVDERAALTFAATESGAKTVEKEFEACRAHDIPVEHVDVPELPFDVKTAIRLEGQAQIDPMVVLRALADDLRGHGGHLYEGVRVQGLRHGTPHTLTTDAGDVRAESVVIATGVPFLDRGGFFARVHPQRSYAAAFTVDEEIPREMYLGADNPSVSLRTATRPGHDGELLLVGGFGHEVGRTKSERQHALDMIAWTEKHFPTARMVARWSAQDYTTIDEVPYVGPLLPTMESVQVATGFAKWGLTNGVAAALSMTGRILGSEPHWSKTVRPWRSSEITKPGSLASAASANAQVAAYMVGGYLGLLKPANSSPAEGDGSVGHSGISPKGVCTVAGQTQSVAPLCTHLYGVLRWNDAEQSWDCPLHGSRFSHSGEVLEGPATRKLFSQDSSDS</sequence>
<dbReference type="Proteomes" id="UP000010744">
    <property type="component" value="Unassembled WGS sequence"/>
</dbReference>
<dbReference type="PANTHER" id="PTHR13847">
    <property type="entry name" value="SARCOSINE DEHYDROGENASE-RELATED"/>
    <property type="match status" value="1"/>
</dbReference>